<dbReference type="PANTHER" id="PTHR46230">
    <property type="match status" value="1"/>
</dbReference>
<dbReference type="InterPro" id="IPR036065">
    <property type="entry name" value="BolA-like_sf"/>
</dbReference>
<evidence type="ECO:0000313" key="2">
    <source>
        <dbReference type="EMBL" id="KAF3432629.1"/>
    </source>
</evidence>
<keyword evidence="3" id="KW-1185">Reference proteome</keyword>
<dbReference type="GO" id="GO:0016226">
    <property type="term" value="P:iron-sulfur cluster assembly"/>
    <property type="evidence" value="ECO:0007669"/>
    <property type="project" value="TreeGrafter"/>
</dbReference>
<dbReference type="SUPFAM" id="SSF82657">
    <property type="entry name" value="BolA-like"/>
    <property type="match status" value="1"/>
</dbReference>
<name>A0A8K0DQX1_9ROSA</name>
<organism evidence="2 3">
    <name type="scientific">Rhamnella rubrinervis</name>
    <dbReference type="NCBI Taxonomy" id="2594499"/>
    <lineage>
        <taxon>Eukaryota</taxon>
        <taxon>Viridiplantae</taxon>
        <taxon>Streptophyta</taxon>
        <taxon>Embryophyta</taxon>
        <taxon>Tracheophyta</taxon>
        <taxon>Spermatophyta</taxon>
        <taxon>Magnoliopsida</taxon>
        <taxon>eudicotyledons</taxon>
        <taxon>Gunneridae</taxon>
        <taxon>Pentapetalae</taxon>
        <taxon>rosids</taxon>
        <taxon>fabids</taxon>
        <taxon>Rosales</taxon>
        <taxon>Rhamnaceae</taxon>
        <taxon>rhamnoid group</taxon>
        <taxon>Rhamneae</taxon>
        <taxon>Rhamnella</taxon>
    </lineage>
</organism>
<sequence length="174" mass="19333">MWAKTIRMRPLVRQALPFIFGSGRTSLAFQKQSLILLNKASGHTARLRIQKHECGKFSSTPSSTSKSEMDGQRCFTTSIRATHVDDAGSMDSPLMQSMENKIKKHLNAESVTVKDSYGDGRHVSIVVVSSAFEGQSAVNRQRMVYKAIWEELQSTVHAVDQMTTKTPNEASAEK</sequence>
<dbReference type="Gene3D" id="3.10.20.90">
    <property type="entry name" value="Phosphatidylinositol 3-kinase Catalytic Subunit, Chain A, domain 1"/>
    <property type="match status" value="1"/>
</dbReference>
<comment type="similarity">
    <text evidence="1">Belongs to the BolA/IbaG family.</text>
</comment>
<proteinExistence type="inferred from homology"/>
<protein>
    <recommendedName>
        <fullName evidence="4">BolA-like protein</fullName>
    </recommendedName>
</protein>
<accession>A0A8K0DQX1</accession>
<evidence type="ECO:0000256" key="1">
    <source>
        <dbReference type="RuleBase" id="RU003860"/>
    </source>
</evidence>
<dbReference type="EMBL" id="VOIH02000011">
    <property type="protein sequence ID" value="KAF3432629.1"/>
    <property type="molecule type" value="Genomic_DNA"/>
</dbReference>
<dbReference type="AlphaFoldDB" id="A0A8K0DQX1"/>
<dbReference type="PANTHER" id="PTHR46230:SF4">
    <property type="entry name" value="PROTEIN BOLA4, CHLOROPLASTIC_MITOCHONDRIAL"/>
    <property type="match status" value="1"/>
</dbReference>
<comment type="caution">
    <text evidence="2">The sequence shown here is derived from an EMBL/GenBank/DDBJ whole genome shotgun (WGS) entry which is preliminary data.</text>
</comment>
<dbReference type="GO" id="GO:0009507">
    <property type="term" value="C:chloroplast"/>
    <property type="evidence" value="ECO:0007669"/>
    <property type="project" value="TreeGrafter"/>
</dbReference>
<reference evidence="2" key="1">
    <citation type="submission" date="2020-03" db="EMBL/GenBank/DDBJ databases">
        <title>A high-quality chromosome-level genome assembly of a woody plant with both climbing and erect habits, Rhamnella rubrinervis.</title>
        <authorList>
            <person name="Lu Z."/>
            <person name="Yang Y."/>
            <person name="Zhu X."/>
            <person name="Sun Y."/>
        </authorList>
    </citation>
    <scope>NUCLEOTIDE SEQUENCE</scope>
    <source>
        <strain evidence="2">BYM</strain>
        <tissue evidence="2">Leaf</tissue>
    </source>
</reference>
<dbReference type="Pfam" id="PF01722">
    <property type="entry name" value="BolA"/>
    <property type="match status" value="1"/>
</dbReference>
<gene>
    <name evidence="2" type="ORF">FNV43_RR23731</name>
</gene>
<evidence type="ECO:0008006" key="4">
    <source>
        <dbReference type="Google" id="ProtNLM"/>
    </source>
</evidence>
<dbReference type="InterPro" id="IPR002634">
    <property type="entry name" value="BolA"/>
</dbReference>
<dbReference type="OrthoDB" id="4983at2759"/>
<evidence type="ECO:0000313" key="3">
    <source>
        <dbReference type="Proteomes" id="UP000796880"/>
    </source>
</evidence>
<dbReference type="Proteomes" id="UP000796880">
    <property type="component" value="Unassembled WGS sequence"/>
</dbReference>